<dbReference type="GO" id="GO:0035999">
    <property type="term" value="P:tetrahydrofolate interconversion"/>
    <property type="evidence" value="ECO:0007669"/>
    <property type="project" value="TreeGrafter"/>
</dbReference>
<gene>
    <name evidence="6" type="ORF">H8S11_08200</name>
</gene>
<dbReference type="PANTHER" id="PTHR23407:SF1">
    <property type="entry name" value="5-FORMYLTETRAHYDROFOLATE CYCLO-LIGASE"/>
    <property type="match status" value="1"/>
</dbReference>
<feature type="binding site" evidence="4">
    <location>
        <begin position="138"/>
        <end position="146"/>
    </location>
    <ligand>
        <name>ATP</name>
        <dbReference type="ChEBI" id="CHEBI:30616"/>
    </ligand>
</feature>
<dbReference type="Pfam" id="PF01812">
    <property type="entry name" value="5-FTHF_cyc-lig"/>
    <property type="match status" value="1"/>
</dbReference>
<keyword evidence="7" id="KW-1185">Reference proteome</keyword>
<evidence type="ECO:0000256" key="4">
    <source>
        <dbReference type="PIRSR" id="PIRSR006806-1"/>
    </source>
</evidence>
<evidence type="ECO:0000256" key="2">
    <source>
        <dbReference type="ARBA" id="ARBA00022741"/>
    </source>
</evidence>
<comment type="cofactor">
    <cofactor evidence="5">
        <name>Mg(2+)</name>
        <dbReference type="ChEBI" id="CHEBI:18420"/>
    </cofactor>
</comment>
<dbReference type="SUPFAM" id="SSF100950">
    <property type="entry name" value="NagB/RpiA/CoA transferase-like"/>
    <property type="match status" value="1"/>
</dbReference>
<evidence type="ECO:0000256" key="1">
    <source>
        <dbReference type="ARBA" id="ARBA00010638"/>
    </source>
</evidence>
<keyword evidence="5" id="KW-0460">Magnesium</keyword>
<protein>
    <recommendedName>
        <fullName evidence="5">5-formyltetrahydrofolate cyclo-ligase</fullName>
        <ecNumber evidence="5">6.3.3.2</ecNumber>
    </recommendedName>
</protein>
<dbReference type="RefSeq" id="WP_147570834.1">
    <property type="nucleotide sequence ID" value="NZ_JACOPO010000004.1"/>
</dbReference>
<sequence>MLPSVTEEKAALRRTVRRWLAALPSSERRESDRALFAHFLSLPQVEGAKTIFAFWGIPEREPDTGELVRQLAERGKVVGLPRMLPGRGMEVRGYASDRPLVPAAFGLLEPDEQAPLLERAAIDLILVPGLCYDREGYRLGFGGGYYDRWLAGCSGWKVGLCRAALLQDRLPRGPYDIPVDLVVTEEECLSHLSSAKSGG</sequence>
<evidence type="ECO:0000256" key="5">
    <source>
        <dbReference type="RuleBase" id="RU361279"/>
    </source>
</evidence>
<keyword evidence="6" id="KW-0436">Ligase</keyword>
<keyword evidence="2 4" id="KW-0547">Nucleotide-binding</keyword>
<feature type="binding site" evidence="4">
    <location>
        <begin position="9"/>
        <end position="13"/>
    </location>
    <ligand>
        <name>ATP</name>
        <dbReference type="ChEBI" id="CHEBI:30616"/>
    </ligand>
</feature>
<name>A0A8J6J960_9FIRM</name>
<dbReference type="GO" id="GO:0030272">
    <property type="term" value="F:5-formyltetrahydrofolate cyclo-ligase activity"/>
    <property type="evidence" value="ECO:0007669"/>
    <property type="project" value="UniProtKB-EC"/>
</dbReference>
<keyword evidence="5" id="KW-0479">Metal-binding</keyword>
<dbReference type="PIRSF" id="PIRSF006806">
    <property type="entry name" value="FTHF_cligase"/>
    <property type="match status" value="1"/>
</dbReference>
<dbReference type="GO" id="GO:0009396">
    <property type="term" value="P:folic acid-containing compound biosynthetic process"/>
    <property type="evidence" value="ECO:0007669"/>
    <property type="project" value="TreeGrafter"/>
</dbReference>
<dbReference type="Gene3D" id="3.40.50.10420">
    <property type="entry name" value="NagB/RpiA/CoA transferase-like"/>
    <property type="match status" value="1"/>
</dbReference>
<evidence type="ECO:0000256" key="3">
    <source>
        <dbReference type="ARBA" id="ARBA00022840"/>
    </source>
</evidence>
<evidence type="ECO:0000313" key="6">
    <source>
        <dbReference type="EMBL" id="MBC5722790.1"/>
    </source>
</evidence>
<comment type="catalytic activity">
    <reaction evidence="5">
        <text>(6S)-5-formyl-5,6,7,8-tetrahydrofolate + ATP = (6R)-5,10-methenyltetrahydrofolate + ADP + phosphate</text>
        <dbReference type="Rhea" id="RHEA:10488"/>
        <dbReference type="ChEBI" id="CHEBI:30616"/>
        <dbReference type="ChEBI" id="CHEBI:43474"/>
        <dbReference type="ChEBI" id="CHEBI:57455"/>
        <dbReference type="ChEBI" id="CHEBI:57457"/>
        <dbReference type="ChEBI" id="CHEBI:456216"/>
        <dbReference type="EC" id="6.3.3.2"/>
    </reaction>
</comment>
<comment type="similarity">
    <text evidence="1 5">Belongs to the 5-formyltetrahydrofolate cyclo-ligase family.</text>
</comment>
<dbReference type="Proteomes" id="UP000628736">
    <property type="component" value="Unassembled WGS sequence"/>
</dbReference>
<evidence type="ECO:0000313" key="7">
    <source>
        <dbReference type="Proteomes" id="UP000628736"/>
    </source>
</evidence>
<dbReference type="GO" id="GO:0046872">
    <property type="term" value="F:metal ion binding"/>
    <property type="evidence" value="ECO:0007669"/>
    <property type="project" value="UniProtKB-KW"/>
</dbReference>
<dbReference type="GO" id="GO:0005524">
    <property type="term" value="F:ATP binding"/>
    <property type="evidence" value="ECO:0007669"/>
    <property type="project" value="UniProtKB-KW"/>
</dbReference>
<dbReference type="PANTHER" id="PTHR23407">
    <property type="entry name" value="ATPASE INHIBITOR/5-FORMYLTETRAHYDROFOLATE CYCLO-LIGASE"/>
    <property type="match status" value="1"/>
</dbReference>
<feature type="binding site" evidence="4">
    <location>
        <position position="61"/>
    </location>
    <ligand>
        <name>substrate</name>
    </ligand>
</feature>
<dbReference type="NCBIfam" id="TIGR02727">
    <property type="entry name" value="MTHFS_bact"/>
    <property type="match status" value="1"/>
</dbReference>
<dbReference type="EMBL" id="JACOPO010000004">
    <property type="protein sequence ID" value="MBC5722790.1"/>
    <property type="molecule type" value="Genomic_DNA"/>
</dbReference>
<reference evidence="6" key="1">
    <citation type="submission" date="2020-08" db="EMBL/GenBank/DDBJ databases">
        <title>Genome public.</title>
        <authorList>
            <person name="Liu C."/>
            <person name="Sun Q."/>
        </authorList>
    </citation>
    <scope>NUCLEOTIDE SEQUENCE</scope>
    <source>
        <strain evidence="6">NSJ-23</strain>
    </source>
</reference>
<dbReference type="InterPro" id="IPR037171">
    <property type="entry name" value="NagB/RpiA_transferase-like"/>
</dbReference>
<accession>A0A8J6J960</accession>
<dbReference type="EC" id="6.3.3.2" evidence="5"/>
<dbReference type="InterPro" id="IPR002698">
    <property type="entry name" value="FTHF_cligase"/>
</dbReference>
<comment type="caution">
    <text evidence="6">The sequence shown here is derived from an EMBL/GenBank/DDBJ whole genome shotgun (WGS) entry which is preliminary data.</text>
</comment>
<keyword evidence="3 4" id="KW-0067">ATP-binding</keyword>
<organism evidence="6 7">
    <name type="scientific">Flintibacter hominis</name>
    <dbReference type="NCBI Taxonomy" id="2763048"/>
    <lineage>
        <taxon>Bacteria</taxon>
        <taxon>Bacillati</taxon>
        <taxon>Bacillota</taxon>
        <taxon>Clostridia</taxon>
        <taxon>Eubacteriales</taxon>
        <taxon>Flintibacter</taxon>
    </lineage>
</organism>
<dbReference type="AlphaFoldDB" id="A0A8J6J960"/>
<dbReference type="InterPro" id="IPR024185">
    <property type="entry name" value="FTHF_cligase-like_sf"/>
</dbReference>
<proteinExistence type="inferred from homology"/>